<comment type="caution">
    <text evidence="3">The sequence shown here is derived from an EMBL/GenBank/DDBJ whole genome shotgun (WGS) entry which is preliminary data.</text>
</comment>
<keyword evidence="2" id="KW-0812">Transmembrane</keyword>
<feature type="region of interest" description="Disordered" evidence="1">
    <location>
        <begin position="30"/>
        <end position="49"/>
    </location>
</feature>
<sequence length="341" mass="33719">MADYPNHGAEPADDDRFGWLDEEAAEQLLRGGPVVPGHWNAPDSPRGRAEAERLAAFLQTASRAGEQRTGGDGSLPGEEAALAAFRASRSGTATVSRTGGRSRHAESGASRFRPRPVRALAAVALTLCTAGGVAVATGGVASLTSPFTPSPTASSTPTGEHSDSSGSGQSSEQPSGGASGRADGAAPQGEDSDKDSAPPSHDGSSPAPTQGSTSGGATDPGQGGPGGGPGNGSDPSQSEALDKLCHAYLNAQAGQGDEPDRRAMRDLKKAAGSEKAITEFCEKRVGSTGGTNPSGPPVTTPPSGSEESSEPSTGGPTDSGYAPTASTSPTSQESPESGSGA</sequence>
<proteinExistence type="predicted"/>
<dbReference type="AlphaFoldDB" id="A0A6G4TZK6"/>
<dbReference type="Proteomes" id="UP000481583">
    <property type="component" value="Unassembled WGS sequence"/>
</dbReference>
<keyword evidence="4" id="KW-1185">Reference proteome</keyword>
<name>A0A6G4TZK6_9ACTN</name>
<dbReference type="RefSeq" id="WP_165235708.1">
    <property type="nucleotide sequence ID" value="NZ_JAAKZV010000034.1"/>
</dbReference>
<feature type="compositionally biased region" description="Gly residues" evidence="1">
    <location>
        <begin position="221"/>
        <end position="231"/>
    </location>
</feature>
<accession>A0A6G4TZK6</accession>
<keyword evidence="2" id="KW-0472">Membrane</keyword>
<feature type="region of interest" description="Disordered" evidence="1">
    <location>
        <begin position="140"/>
        <end position="341"/>
    </location>
</feature>
<keyword evidence="2" id="KW-1133">Transmembrane helix</keyword>
<evidence type="ECO:0000256" key="1">
    <source>
        <dbReference type="SAM" id="MobiDB-lite"/>
    </source>
</evidence>
<feature type="compositionally biased region" description="Low complexity" evidence="1">
    <location>
        <begin position="140"/>
        <end position="186"/>
    </location>
</feature>
<protein>
    <submittedName>
        <fullName evidence="3">Uncharacterized protein</fullName>
    </submittedName>
</protein>
<reference evidence="3 4" key="1">
    <citation type="submission" date="2020-02" db="EMBL/GenBank/DDBJ databases">
        <title>Whole-genome analyses of novel actinobacteria.</title>
        <authorList>
            <person name="Sahin N."/>
        </authorList>
    </citation>
    <scope>NUCLEOTIDE SEQUENCE [LARGE SCALE GENOMIC DNA]</scope>
    <source>
        <strain evidence="3 4">A7024</strain>
    </source>
</reference>
<feature type="compositionally biased region" description="Polar residues" evidence="1">
    <location>
        <begin position="202"/>
        <end position="212"/>
    </location>
</feature>
<gene>
    <name evidence="3" type="ORF">G5C51_10970</name>
</gene>
<evidence type="ECO:0000313" key="3">
    <source>
        <dbReference type="EMBL" id="NGN64421.1"/>
    </source>
</evidence>
<evidence type="ECO:0000256" key="2">
    <source>
        <dbReference type="SAM" id="Phobius"/>
    </source>
</evidence>
<feature type="compositionally biased region" description="Polar residues" evidence="1">
    <location>
        <begin position="89"/>
        <end position="99"/>
    </location>
</feature>
<feature type="compositionally biased region" description="Basic and acidic residues" evidence="1">
    <location>
        <begin position="258"/>
        <end position="285"/>
    </location>
</feature>
<feature type="compositionally biased region" description="Low complexity" evidence="1">
    <location>
        <begin position="301"/>
        <end position="341"/>
    </location>
</feature>
<feature type="region of interest" description="Disordered" evidence="1">
    <location>
        <begin position="87"/>
        <end position="115"/>
    </location>
</feature>
<organism evidence="3 4">
    <name type="scientific">Streptomyces coryli</name>
    <dbReference type="NCBI Taxonomy" id="1128680"/>
    <lineage>
        <taxon>Bacteria</taxon>
        <taxon>Bacillati</taxon>
        <taxon>Actinomycetota</taxon>
        <taxon>Actinomycetes</taxon>
        <taxon>Kitasatosporales</taxon>
        <taxon>Streptomycetaceae</taxon>
        <taxon>Streptomyces</taxon>
    </lineage>
</organism>
<dbReference type="EMBL" id="JAAKZV010000034">
    <property type="protein sequence ID" value="NGN64421.1"/>
    <property type="molecule type" value="Genomic_DNA"/>
</dbReference>
<evidence type="ECO:0000313" key="4">
    <source>
        <dbReference type="Proteomes" id="UP000481583"/>
    </source>
</evidence>
<feature type="transmembrane region" description="Helical" evidence="2">
    <location>
        <begin position="119"/>
        <end position="141"/>
    </location>
</feature>